<evidence type="ECO:0000313" key="4">
    <source>
        <dbReference type="Proteomes" id="UP000762676"/>
    </source>
</evidence>
<dbReference type="AlphaFoldDB" id="A0AAV4F4Q6"/>
<keyword evidence="2" id="KW-0812">Transmembrane</keyword>
<gene>
    <name evidence="3" type="ORF">ElyMa_003727600</name>
</gene>
<organism evidence="3 4">
    <name type="scientific">Elysia marginata</name>
    <dbReference type="NCBI Taxonomy" id="1093978"/>
    <lineage>
        <taxon>Eukaryota</taxon>
        <taxon>Metazoa</taxon>
        <taxon>Spiralia</taxon>
        <taxon>Lophotrochozoa</taxon>
        <taxon>Mollusca</taxon>
        <taxon>Gastropoda</taxon>
        <taxon>Heterobranchia</taxon>
        <taxon>Euthyneura</taxon>
        <taxon>Panpulmonata</taxon>
        <taxon>Sacoglossa</taxon>
        <taxon>Placobranchoidea</taxon>
        <taxon>Plakobranchidae</taxon>
        <taxon>Elysia</taxon>
    </lineage>
</organism>
<evidence type="ECO:0000256" key="1">
    <source>
        <dbReference type="SAM" id="MobiDB-lite"/>
    </source>
</evidence>
<sequence length="108" mass="11649">MLSKKEHASKYDHTQIQSRGSAPERRQEKGDHRNAERWRNHNGRIRKANGFSHAPCCHTGGQYGPYCPIGWSDRGLGLPLRGSSGAAAVGLVICVTLLGSVAGGAPRM</sequence>
<feature type="transmembrane region" description="Helical" evidence="2">
    <location>
        <begin position="84"/>
        <end position="105"/>
    </location>
</feature>
<feature type="compositionally biased region" description="Basic and acidic residues" evidence="1">
    <location>
        <begin position="22"/>
        <end position="39"/>
    </location>
</feature>
<feature type="compositionally biased region" description="Basic and acidic residues" evidence="1">
    <location>
        <begin position="1"/>
        <end position="13"/>
    </location>
</feature>
<keyword evidence="2" id="KW-1133">Transmembrane helix</keyword>
<keyword evidence="2" id="KW-0472">Membrane</keyword>
<dbReference type="Proteomes" id="UP000762676">
    <property type="component" value="Unassembled WGS sequence"/>
</dbReference>
<proteinExistence type="predicted"/>
<accession>A0AAV4F4Q6</accession>
<comment type="caution">
    <text evidence="3">The sequence shown here is derived from an EMBL/GenBank/DDBJ whole genome shotgun (WGS) entry which is preliminary data.</text>
</comment>
<keyword evidence="4" id="KW-1185">Reference proteome</keyword>
<name>A0AAV4F4Q6_9GAST</name>
<evidence type="ECO:0000313" key="3">
    <source>
        <dbReference type="EMBL" id="GFR68249.1"/>
    </source>
</evidence>
<feature type="region of interest" description="Disordered" evidence="1">
    <location>
        <begin position="1"/>
        <end position="51"/>
    </location>
</feature>
<protein>
    <submittedName>
        <fullName evidence="3">Uncharacterized protein</fullName>
    </submittedName>
</protein>
<dbReference type="EMBL" id="BMAT01007635">
    <property type="protein sequence ID" value="GFR68249.1"/>
    <property type="molecule type" value="Genomic_DNA"/>
</dbReference>
<reference evidence="3 4" key="1">
    <citation type="journal article" date="2021" name="Elife">
        <title>Chloroplast acquisition without the gene transfer in kleptoplastic sea slugs, Plakobranchus ocellatus.</title>
        <authorList>
            <person name="Maeda T."/>
            <person name="Takahashi S."/>
            <person name="Yoshida T."/>
            <person name="Shimamura S."/>
            <person name="Takaki Y."/>
            <person name="Nagai Y."/>
            <person name="Toyoda A."/>
            <person name="Suzuki Y."/>
            <person name="Arimoto A."/>
            <person name="Ishii H."/>
            <person name="Satoh N."/>
            <person name="Nishiyama T."/>
            <person name="Hasebe M."/>
            <person name="Maruyama T."/>
            <person name="Minagawa J."/>
            <person name="Obokata J."/>
            <person name="Shigenobu S."/>
        </authorList>
    </citation>
    <scope>NUCLEOTIDE SEQUENCE [LARGE SCALE GENOMIC DNA]</scope>
</reference>
<evidence type="ECO:0000256" key="2">
    <source>
        <dbReference type="SAM" id="Phobius"/>
    </source>
</evidence>